<sequence length="586" mass="65988">MKHLSMFLMSCLAISTNAATYNAQGKAINSKDAQNPGIVVYEKTKVINQNKKTNHNILAKTNSNDRVTKSYAIYNSDESIYYMDGYKKSFKAFFDTYVNPREERDAPRNNYQPLNLSNNAARYRSNNGDECKVVAGTLPTNKHFYKQNDRQMLLDYVTGTSFGVSIYDNYDKTSFTCNSTGNHLHLSLCLGSLGSGINIYNVVGDKKIDITKQSCKNETQSNQYALRDYKLGIDHFFADKLVSAIAPYATRYTIDEGDARKQGKFAAHPQNPYTLDMHIGNTIATSSKNVVTYNEESAYLDDYIYNNRVIEFVPYTENGTKTGAGIAMNAISVGGIEQIYYENGTQKGLFVNKVNVPRLPYAAGYAKPEIYHLGNMYFKYDKQVIEYGPQNALAQHVRGYSDNWGASSLAAAMTAVLLSKQPFYKWHPEVVKALWLTAYSEELPNLYYNSNKVLVQGKHISTIQELMSKNVSRYWYGNNDDFFKNETETFVASVEPGKKYAAAIAWLVRGDYALNESEVSSNYTLTIKDSKTGKILNTPENSVATYRFAELIIPAGVTQLKFEIKRIKNTGDRIILGFNLHKVSSN</sequence>
<evidence type="ECO:0000313" key="4">
    <source>
        <dbReference type="Proteomes" id="UP000000517"/>
    </source>
</evidence>
<dbReference type="KEGG" id="fsu:Fisuc_3048"/>
<dbReference type="KEGG" id="fsc:FSU_0314"/>
<accession>C9RPU6</accession>
<evidence type="ECO:0000313" key="2">
    <source>
        <dbReference type="EMBL" id="ACX76628.1"/>
    </source>
</evidence>
<dbReference type="EMBL" id="CP002158">
    <property type="protein sequence ID" value="ADL25700.1"/>
    <property type="molecule type" value="Genomic_DNA"/>
</dbReference>
<dbReference type="HOGENOM" id="CLU_477983_0_0_0"/>
<evidence type="ECO:0000256" key="1">
    <source>
        <dbReference type="SAM" id="SignalP"/>
    </source>
</evidence>
<keyword evidence="5" id="KW-1185">Reference proteome</keyword>
<reference evidence="3" key="3">
    <citation type="submission" date="2010-08" db="EMBL/GenBank/DDBJ databases">
        <authorList>
            <person name="Durkin A.S."/>
            <person name="Nelson K.E."/>
            <person name="Morrison M."/>
            <person name="Forsberg C.W."/>
            <person name="Wilson D.B."/>
            <person name="Russell J.B."/>
            <person name="Cann I.K.O."/>
            <person name="Mackie R.I."/>
            <person name="White B.A."/>
        </authorList>
    </citation>
    <scope>NUCLEOTIDE SEQUENCE</scope>
    <source>
        <strain evidence="3">S85</strain>
    </source>
</reference>
<reference evidence="2 5" key="1">
    <citation type="submission" date="2009-10" db="EMBL/GenBank/DDBJ databases">
        <title>Complete sequence of Fibrobacter succinogenes subsp. succinogenes S85.</title>
        <authorList>
            <consortium name="US DOE Joint Genome Institute"/>
            <person name="Lucas S."/>
            <person name="Copeland A."/>
            <person name="Lapidus A."/>
            <person name="Glavina del Rio T."/>
            <person name="Tice H."/>
            <person name="Bruce D."/>
            <person name="Goodwin L."/>
            <person name="Pitluck S."/>
            <person name="Chertkov O."/>
            <person name="Detter J.C."/>
            <person name="Han C."/>
            <person name="Tapia R."/>
            <person name="Larimer F."/>
            <person name="Land M."/>
            <person name="Hauser L."/>
            <person name="Kyrpides N."/>
            <person name="Mikhailova N."/>
            <person name="Weimer P.J."/>
            <person name="Stevenson D.M."/>
            <person name="Boyum J."/>
            <person name="Brumm P.I."/>
            <person name="Mead D."/>
        </authorList>
    </citation>
    <scope>NUCLEOTIDE SEQUENCE [LARGE SCALE GENOMIC DNA]</scope>
    <source>
        <strain evidence="5">ATCC 19169 / S85</strain>
        <strain evidence="2">S85</strain>
    </source>
</reference>
<feature type="signal peptide" evidence="1">
    <location>
        <begin position="1"/>
        <end position="18"/>
    </location>
</feature>
<dbReference type="Proteomes" id="UP000000517">
    <property type="component" value="Chromosome"/>
</dbReference>
<gene>
    <name evidence="2" type="ordered locus">Fisuc_3048</name>
    <name evidence="3" type="ordered locus">FSU_0314</name>
</gene>
<dbReference type="AlphaFoldDB" id="C9RPU6"/>
<reference evidence="4" key="2">
    <citation type="submission" date="2010-08" db="EMBL/GenBank/DDBJ databases">
        <title>Complete sequence of Fibrobacter succinogenes subsp. succinogenes S85.</title>
        <authorList>
            <person name="Durkin A.S."/>
            <person name="Nelson K.E."/>
            <person name="Morrison M."/>
            <person name="Forsberg C.W."/>
            <person name="Wilson D.B."/>
            <person name="Russell J.B."/>
            <person name="Cann I.K.O."/>
            <person name="Mackie R.I."/>
            <person name="White B.A."/>
        </authorList>
    </citation>
    <scope>NUCLEOTIDE SEQUENCE [LARGE SCALE GENOMIC DNA]</scope>
    <source>
        <strain evidence="4">ATCC 19169 / S85</strain>
    </source>
</reference>
<proteinExistence type="predicted"/>
<dbReference type="Proteomes" id="UP000001497">
    <property type="component" value="Chromosome"/>
</dbReference>
<organism evidence="3 4">
    <name type="scientific">Fibrobacter succinogenes (strain ATCC 19169 / S85)</name>
    <dbReference type="NCBI Taxonomy" id="59374"/>
    <lineage>
        <taxon>Bacteria</taxon>
        <taxon>Pseudomonadati</taxon>
        <taxon>Fibrobacterota</taxon>
        <taxon>Fibrobacteria</taxon>
        <taxon>Fibrobacterales</taxon>
        <taxon>Fibrobacteraceae</taxon>
        <taxon>Fibrobacter</taxon>
    </lineage>
</organism>
<dbReference type="EMBL" id="CP001792">
    <property type="protein sequence ID" value="ACX76628.1"/>
    <property type="molecule type" value="Genomic_DNA"/>
</dbReference>
<evidence type="ECO:0000313" key="3">
    <source>
        <dbReference type="EMBL" id="ADL25700.1"/>
    </source>
</evidence>
<evidence type="ECO:0008006" key="6">
    <source>
        <dbReference type="Google" id="ProtNLM"/>
    </source>
</evidence>
<dbReference type="RefSeq" id="WP_014545147.1">
    <property type="nucleotide sequence ID" value="NC_013410.1"/>
</dbReference>
<name>C9RPU6_FIBSS</name>
<dbReference type="OrthoDB" id="9812091at2"/>
<dbReference type="eggNOG" id="COG1404">
    <property type="taxonomic scope" value="Bacteria"/>
</dbReference>
<protein>
    <recommendedName>
        <fullName evidence="6">Peptidase S8/S53 domain-containing protein</fullName>
    </recommendedName>
</protein>
<feature type="chain" id="PRO_5003002348" description="Peptidase S8/S53 domain-containing protein" evidence="1">
    <location>
        <begin position="19"/>
        <end position="586"/>
    </location>
</feature>
<evidence type="ECO:0000313" key="5">
    <source>
        <dbReference type="Proteomes" id="UP000001497"/>
    </source>
</evidence>
<keyword evidence="1" id="KW-0732">Signal</keyword>